<evidence type="ECO:0000313" key="2">
    <source>
        <dbReference type="Proteomes" id="UP000054196"/>
    </source>
</evidence>
<reference evidence="2" key="1">
    <citation type="journal article" date="2012" name="Science">
        <title>The Paleozoic origin of enzymatic lignin decomposition reconstructed from 31 fungal genomes.</title>
        <authorList>
            <person name="Floudas D."/>
            <person name="Binder M."/>
            <person name="Riley R."/>
            <person name="Barry K."/>
            <person name="Blanchette R.A."/>
            <person name="Henrissat B."/>
            <person name="Martinez A.T."/>
            <person name="Otillar R."/>
            <person name="Spatafora J.W."/>
            <person name="Yadav J.S."/>
            <person name="Aerts A."/>
            <person name="Benoit I."/>
            <person name="Boyd A."/>
            <person name="Carlson A."/>
            <person name="Copeland A."/>
            <person name="Coutinho P.M."/>
            <person name="de Vries R.P."/>
            <person name="Ferreira P."/>
            <person name="Findley K."/>
            <person name="Foster B."/>
            <person name="Gaskell J."/>
            <person name="Glotzer D."/>
            <person name="Gorecki P."/>
            <person name="Heitman J."/>
            <person name="Hesse C."/>
            <person name="Hori C."/>
            <person name="Igarashi K."/>
            <person name="Jurgens J.A."/>
            <person name="Kallen N."/>
            <person name="Kersten P."/>
            <person name="Kohler A."/>
            <person name="Kuees U."/>
            <person name="Kumar T.K.A."/>
            <person name="Kuo A."/>
            <person name="LaButti K."/>
            <person name="Larrondo L.F."/>
            <person name="Lindquist E."/>
            <person name="Ling A."/>
            <person name="Lombard V."/>
            <person name="Lucas S."/>
            <person name="Lundell T."/>
            <person name="Martin R."/>
            <person name="McLaughlin D.J."/>
            <person name="Morgenstern I."/>
            <person name="Morin E."/>
            <person name="Murat C."/>
            <person name="Nagy L.G."/>
            <person name="Nolan M."/>
            <person name="Ohm R.A."/>
            <person name="Patyshakuliyeva A."/>
            <person name="Rokas A."/>
            <person name="Ruiz-Duenas F.J."/>
            <person name="Sabat G."/>
            <person name="Salamov A."/>
            <person name="Samejima M."/>
            <person name="Schmutz J."/>
            <person name="Slot J.C."/>
            <person name="St John F."/>
            <person name="Stenlid J."/>
            <person name="Sun H."/>
            <person name="Sun S."/>
            <person name="Syed K."/>
            <person name="Tsang A."/>
            <person name="Wiebenga A."/>
            <person name="Young D."/>
            <person name="Pisabarro A."/>
            <person name="Eastwood D.C."/>
            <person name="Martin F."/>
            <person name="Cullen D."/>
            <person name="Grigoriev I.V."/>
            <person name="Hibbett D.S."/>
        </authorList>
    </citation>
    <scope>NUCLEOTIDE SEQUENCE [LARGE SCALE GENOMIC DNA]</scope>
    <source>
        <strain evidence="2">HHB-11173 SS5</strain>
    </source>
</reference>
<proteinExistence type="predicted"/>
<dbReference type="AlphaFoldDB" id="R7S4U2"/>
<dbReference type="KEGG" id="psq:PUNSTDRAFT_137921"/>
<evidence type="ECO:0000313" key="1">
    <source>
        <dbReference type="EMBL" id="EIN05238.1"/>
    </source>
</evidence>
<sequence>MPVRVPHRSSGKKSVQLDSLDLDDGSRTLERSCEGFRFRPSPIFVLLSSLDEIANIRVSPRSRPISLSWNTWVSTSLLISFDVLARSGVVEWLAGKDTFSYTANNRSLHQYMHAFGLLLDS</sequence>
<dbReference type="GeneID" id="18879942"/>
<protein>
    <submittedName>
        <fullName evidence="1">Uncharacterized protein</fullName>
    </submittedName>
</protein>
<dbReference type="Proteomes" id="UP000054196">
    <property type="component" value="Unassembled WGS sequence"/>
</dbReference>
<dbReference type="HOGENOM" id="CLU_2039228_0_0_1"/>
<accession>R7S4U2</accession>
<organism evidence="1 2">
    <name type="scientific">Punctularia strigosozonata (strain HHB-11173)</name>
    <name type="common">White-rot fungus</name>
    <dbReference type="NCBI Taxonomy" id="741275"/>
    <lineage>
        <taxon>Eukaryota</taxon>
        <taxon>Fungi</taxon>
        <taxon>Dikarya</taxon>
        <taxon>Basidiomycota</taxon>
        <taxon>Agaricomycotina</taxon>
        <taxon>Agaricomycetes</taxon>
        <taxon>Corticiales</taxon>
        <taxon>Punctulariaceae</taxon>
        <taxon>Punctularia</taxon>
    </lineage>
</organism>
<keyword evidence="2" id="KW-1185">Reference proteome</keyword>
<name>R7S4U2_PUNST</name>
<dbReference type="EMBL" id="JH687551">
    <property type="protein sequence ID" value="EIN05238.1"/>
    <property type="molecule type" value="Genomic_DNA"/>
</dbReference>
<gene>
    <name evidence="1" type="ORF">PUNSTDRAFT_137921</name>
</gene>
<dbReference type="RefSeq" id="XP_007387641.1">
    <property type="nucleotide sequence ID" value="XM_007387579.1"/>
</dbReference>